<dbReference type="RefSeq" id="WP_197698296.1">
    <property type="nucleotide sequence ID" value="NZ_LT607411.1"/>
</dbReference>
<sequence>MRLLSLDYDPVYGGDETVRSSFSGDISVFDFDVVFWDPAASLGSYVNSFFQATHQGLPSLSDDLSVRIKADAKRRREEFVEFVNGGRVLVVFTCPPQRCYVDTGRRSYSGTGRNRTTTRHVELFDLLSALPVDGWDISQASGSRISITGGGPISSVMKKYKGRLSYKAVMTTHPGVPLARVTGTERIVSFIQGGKKDGYLILLPAVDFRAGDSQVEDDEPDGDEEEAPSAEDPWLPAAYDFQLDLLTAIGELNGAKDVARPTWASRYATDGLQRLRREIVEQQKQIEEARAKLADLQKQSELIEARDQLYLGSGRALELEVKDVLELLGGVVTEPEPGRDDWKVSFPDGQQAVVEVKGVSKSAAEKHAAQLEKWVANTFEESGVSPKGILVVNTWREKPLDERTEDDFPNQMIPYSTSRGHCLITGLQLFVMRCDLEENPNRAEHWRKRILDTSGVFSDCTEWAAVIQEISVTQ</sequence>
<reference evidence="4" key="1">
    <citation type="submission" date="2016-06" db="EMBL/GenBank/DDBJ databases">
        <authorList>
            <person name="Varghese N."/>
            <person name="Submissions Spin"/>
        </authorList>
    </citation>
    <scope>NUCLEOTIDE SEQUENCE [LARGE SCALE GENOMIC DNA]</scope>
    <source>
        <strain evidence="4">DSM 43909</strain>
    </source>
</reference>
<dbReference type="Proteomes" id="UP000198242">
    <property type="component" value="Chromosome I"/>
</dbReference>
<dbReference type="AlphaFoldDB" id="A0A1C4Z980"/>
<feature type="coiled-coil region" evidence="1">
    <location>
        <begin position="272"/>
        <end position="306"/>
    </location>
</feature>
<name>A0A1C4Z980_MICVI</name>
<feature type="region of interest" description="Disordered" evidence="2">
    <location>
        <begin position="212"/>
        <end position="232"/>
    </location>
</feature>
<organism evidence="3 4">
    <name type="scientific">Micromonospora viridifaciens</name>
    <dbReference type="NCBI Taxonomy" id="1881"/>
    <lineage>
        <taxon>Bacteria</taxon>
        <taxon>Bacillati</taxon>
        <taxon>Actinomycetota</taxon>
        <taxon>Actinomycetes</taxon>
        <taxon>Micromonosporales</taxon>
        <taxon>Micromonosporaceae</taxon>
        <taxon>Micromonospora</taxon>
    </lineage>
</organism>
<keyword evidence="4" id="KW-1185">Reference proteome</keyword>
<keyword evidence="1" id="KW-0175">Coiled coil</keyword>
<proteinExistence type="predicted"/>
<feature type="compositionally biased region" description="Acidic residues" evidence="2">
    <location>
        <begin position="214"/>
        <end position="229"/>
    </location>
</feature>
<evidence type="ECO:0000313" key="4">
    <source>
        <dbReference type="Proteomes" id="UP000198242"/>
    </source>
</evidence>
<gene>
    <name evidence="3" type="ORF">GA0074695_5255</name>
</gene>
<dbReference type="EMBL" id="LT607411">
    <property type="protein sequence ID" value="SCF29447.1"/>
    <property type="molecule type" value="Genomic_DNA"/>
</dbReference>
<protein>
    <submittedName>
        <fullName evidence="3">Uncharacterized protein</fullName>
    </submittedName>
</protein>
<evidence type="ECO:0000256" key="2">
    <source>
        <dbReference type="SAM" id="MobiDB-lite"/>
    </source>
</evidence>
<evidence type="ECO:0000256" key="1">
    <source>
        <dbReference type="SAM" id="Coils"/>
    </source>
</evidence>
<accession>A0A1C4Z980</accession>
<evidence type="ECO:0000313" key="3">
    <source>
        <dbReference type="EMBL" id="SCF29447.1"/>
    </source>
</evidence>